<keyword evidence="4" id="KW-0862">Zinc</keyword>
<dbReference type="EMBL" id="KN833713">
    <property type="protein sequence ID" value="KIK24801.1"/>
    <property type="molecule type" value="Genomic_DNA"/>
</dbReference>
<evidence type="ECO:0000256" key="6">
    <source>
        <dbReference type="ARBA" id="ARBA00023163"/>
    </source>
</evidence>
<evidence type="ECO:0000256" key="1">
    <source>
        <dbReference type="ARBA" id="ARBA00004123"/>
    </source>
</evidence>
<accession>A0A0C9Z6F3</accession>
<proteinExistence type="predicted"/>
<dbReference type="HOGENOM" id="CLU_027150_0_0_1"/>
<evidence type="ECO:0000256" key="7">
    <source>
        <dbReference type="ARBA" id="ARBA00023242"/>
    </source>
</evidence>
<dbReference type="PROSITE" id="PS50157">
    <property type="entry name" value="ZINC_FINGER_C2H2_2"/>
    <property type="match status" value="3"/>
</dbReference>
<gene>
    <name evidence="11" type="ORF">PISMIDRAFT_677902</name>
</gene>
<protein>
    <submittedName>
        <fullName evidence="11">Unplaced genomic scaffold scaffold_29, whole genome shotgun sequence</fullName>
    </submittedName>
</protein>
<feature type="region of interest" description="Disordered" evidence="9">
    <location>
        <begin position="180"/>
        <end position="205"/>
    </location>
</feature>
<reference evidence="11 12" key="1">
    <citation type="submission" date="2014-04" db="EMBL/GenBank/DDBJ databases">
        <authorList>
            <consortium name="DOE Joint Genome Institute"/>
            <person name="Kuo A."/>
            <person name="Kohler A."/>
            <person name="Costa M.D."/>
            <person name="Nagy L.G."/>
            <person name="Floudas D."/>
            <person name="Copeland A."/>
            <person name="Barry K.W."/>
            <person name="Cichocki N."/>
            <person name="Veneault-Fourrey C."/>
            <person name="LaButti K."/>
            <person name="Lindquist E.A."/>
            <person name="Lipzen A."/>
            <person name="Lundell T."/>
            <person name="Morin E."/>
            <person name="Murat C."/>
            <person name="Sun H."/>
            <person name="Tunlid A."/>
            <person name="Henrissat B."/>
            <person name="Grigoriev I.V."/>
            <person name="Hibbett D.S."/>
            <person name="Martin F."/>
            <person name="Nordberg H.P."/>
            <person name="Cantor M.N."/>
            <person name="Hua S.X."/>
        </authorList>
    </citation>
    <scope>NUCLEOTIDE SEQUENCE [LARGE SCALE GENOMIC DNA]</scope>
    <source>
        <strain evidence="11 12">441</strain>
    </source>
</reference>
<feature type="compositionally biased region" description="Low complexity" evidence="9">
    <location>
        <begin position="575"/>
        <end position="602"/>
    </location>
</feature>
<dbReference type="Gene3D" id="3.30.160.60">
    <property type="entry name" value="Classic Zinc Finger"/>
    <property type="match status" value="2"/>
</dbReference>
<evidence type="ECO:0000256" key="2">
    <source>
        <dbReference type="ARBA" id="ARBA00022723"/>
    </source>
</evidence>
<keyword evidence="12" id="KW-1185">Reference proteome</keyword>
<evidence type="ECO:0000313" key="11">
    <source>
        <dbReference type="EMBL" id="KIK24801.1"/>
    </source>
</evidence>
<dbReference type="AlphaFoldDB" id="A0A0C9Z6F3"/>
<evidence type="ECO:0000313" key="12">
    <source>
        <dbReference type="Proteomes" id="UP000054018"/>
    </source>
</evidence>
<keyword evidence="6" id="KW-0804">Transcription</keyword>
<feature type="compositionally biased region" description="Acidic residues" evidence="9">
    <location>
        <begin position="33"/>
        <end position="46"/>
    </location>
</feature>
<dbReference type="OrthoDB" id="8922241at2759"/>
<feature type="region of interest" description="Disordered" evidence="9">
    <location>
        <begin position="627"/>
        <end position="667"/>
    </location>
</feature>
<sequence length="667" mass="71861">MTQAATEHPTAVRVTTKPLDNEIGAEETANFSEFEDDEGDEEEEPEEIARRLKEQLWADISKAQAAQANERLRISQPSSGTETTQYGLRCTTSTSRRLHPKVSAALETMKTILALTEKDPEARCTLSSAFVPGLNGNVLEILSRAVDSSAILRDHAKILSPTLVSLARSDALFATMRNSSAPAAQLDKGKRRREDDEETQLDESRSFKRPHIGRHDIEYQVTEAVRTVSNALTAPNSTGGRALDPSVISPIQLQLHQIFLFSVTLSARGGQETHTLQEIGGLIQVIGVLSGIQIAPTVAPQHAPASTDTGGPAHFSRPLAHLESNTTPSVFSDIGTAVYPCLVPRCSKTFSRLFSLRAHQRIHAAHRPFCCTTCPASFARNHDLKRHSKLHEKRAWQCAGCDKLFSRRDAIKRHKNTSAARGGKSGICVNAAIREVELDRNGDEEHVREGRRTKMWSDLVTNRVVAAGHIGHGGHGSLEEGELHDDIIRRMQAAVLGLHSMLQAHVSQALGTDHAAPPLHLDPTGGQATLASVIARAQIQNMASQLEPPLLPANDTQDPVNVGHAHSRTAEDPADAAGSSGLSLAEEGGLPSSSSPSVPQLSLYGLSDDQKKLLEQAIANAASAAQAQAEAEAALEEDEGYDDDDESDSNEVSRAEGLVITPRPLGH</sequence>
<reference evidence="12" key="2">
    <citation type="submission" date="2015-01" db="EMBL/GenBank/DDBJ databases">
        <title>Evolutionary Origins and Diversification of the Mycorrhizal Mutualists.</title>
        <authorList>
            <consortium name="DOE Joint Genome Institute"/>
            <consortium name="Mycorrhizal Genomics Consortium"/>
            <person name="Kohler A."/>
            <person name="Kuo A."/>
            <person name="Nagy L.G."/>
            <person name="Floudas D."/>
            <person name="Copeland A."/>
            <person name="Barry K.W."/>
            <person name="Cichocki N."/>
            <person name="Veneault-Fourrey C."/>
            <person name="LaButti K."/>
            <person name="Lindquist E.A."/>
            <person name="Lipzen A."/>
            <person name="Lundell T."/>
            <person name="Morin E."/>
            <person name="Murat C."/>
            <person name="Riley R."/>
            <person name="Ohm R."/>
            <person name="Sun H."/>
            <person name="Tunlid A."/>
            <person name="Henrissat B."/>
            <person name="Grigoriev I.V."/>
            <person name="Hibbett D.S."/>
            <person name="Martin F."/>
        </authorList>
    </citation>
    <scope>NUCLEOTIDE SEQUENCE [LARGE SCALE GENOMIC DNA]</scope>
    <source>
        <strain evidence="12">441</strain>
    </source>
</reference>
<evidence type="ECO:0000256" key="4">
    <source>
        <dbReference type="ARBA" id="ARBA00022833"/>
    </source>
</evidence>
<dbReference type="PANTHER" id="PTHR24399">
    <property type="entry name" value="ZINC FINGER AND BTB DOMAIN-CONTAINING"/>
    <property type="match status" value="1"/>
</dbReference>
<feature type="domain" description="C2H2-type" evidence="10">
    <location>
        <begin position="396"/>
        <end position="425"/>
    </location>
</feature>
<dbReference type="STRING" id="765257.A0A0C9Z6F3"/>
<dbReference type="SMART" id="SM00355">
    <property type="entry name" value="ZnF_C2H2"/>
    <property type="match status" value="3"/>
</dbReference>
<feature type="domain" description="C2H2-type" evidence="10">
    <location>
        <begin position="369"/>
        <end position="391"/>
    </location>
</feature>
<dbReference type="GO" id="GO:0000978">
    <property type="term" value="F:RNA polymerase II cis-regulatory region sequence-specific DNA binding"/>
    <property type="evidence" value="ECO:0007669"/>
    <property type="project" value="TreeGrafter"/>
</dbReference>
<feature type="region of interest" description="Disordered" evidence="9">
    <location>
        <begin position="1"/>
        <end position="47"/>
    </location>
</feature>
<dbReference type="PROSITE" id="PS00028">
    <property type="entry name" value="ZINC_FINGER_C2H2_1"/>
    <property type="match status" value="2"/>
</dbReference>
<dbReference type="InterPro" id="IPR013087">
    <property type="entry name" value="Znf_C2H2_type"/>
</dbReference>
<comment type="subcellular location">
    <subcellularLocation>
        <location evidence="1">Nucleus</location>
    </subcellularLocation>
</comment>
<feature type="compositionally biased region" description="Acidic residues" evidence="9">
    <location>
        <begin position="633"/>
        <end position="649"/>
    </location>
</feature>
<keyword evidence="7" id="KW-0539">Nucleus</keyword>
<evidence type="ECO:0000256" key="8">
    <source>
        <dbReference type="PROSITE-ProRule" id="PRU00042"/>
    </source>
</evidence>
<evidence type="ECO:0000256" key="9">
    <source>
        <dbReference type="SAM" id="MobiDB-lite"/>
    </source>
</evidence>
<dbReference type="GO" id="GO:0008270">
    <property type="term" value="F:zinc ion binding"/>
    <property type="evidence" value="ECO:0007669"/>
    <property type="project" value="UniProtKB-KW"/>
</dbReference>
<dbReference type="GO" id="GO:0001227">
    <property type="term" value="F:DNA-binding transcription repressor activity, RNA polymerase II-specific"/>
    <property type="evidence" value="ECO:0007669"/>
    <property type="project" value="TreeGrafter"/>
</dbReference>
<keyword evidence="2" id="KW-0479">Metal-binding</keyword>
<feature type="domain" description="C2H2-type" evidence="10">
    <location>
        <begin position="339"/>
        <end position="368"/>
    </location>
</feature>
<dbReference type="Proteomes" id="UP000054018">
    <property type="component" value="Unassembled WGS sequence"/>
</dbReference>
<evidence type="ECO:0000256" key="3">
    <source>
        <dbReference type="ARBA" id="ARBA00022737"/>
    </source>
</evidence>
<dbReference type="PANTHER" id="PTHR24399:SF70">
    <property type="entry name" value="C2H2-TYPE DOMAIN-CONTAINING PROTEIN"/>
    <property type="match status" value="1"/>
</dbReference>
<evidence type="ECO:0000256" key="5">
    <source>
        <dbReference type="ARBA" id="ARBA00023015"/>
    </source>
</evidence>
<keyword evidence="3" id="KW-0677">Repeat</keyword>
<feature type="region of interest" description="Disordered" evidence="9">
    <location>
        <begin position="548"/>
        <end position="603"/>
    </location>
</feature>
<dbReference type="Pfam" id="PF00096">
    <property type="entry name" value="zf-C2H2"/>
    <property type="match status" value="1"/>
</dbReference>
<dbReference type="InterPro" id="IPR036236">
    <property type="entry name" value="Znf_C2H2_sf"/>
</dbReference>
<keyword evidence="5" id="KW-0805">Transcription regulation</keyword>
<name>A0A0C9Z6F3_9AGAM</name>
<keyword evidence="8" id="KW-0863">Zinc-finger</keyword>
<organism evidence="11 12">
    <name type="scientific">Pisolithus microcarpus 441</name>
    <dbReference type="NCBI Taxonomy" id="765257"/>
    <lineage>
        <taxon>Eukaryota</taxon>
        <taxon>Fungi</taxon>
        <taxon>Dikarya</taxon>
        <taxon>Basidiomycota</taxon>
        <taxon>Agaricomycotina</taxon>
        <taxon>Agaricomycetes</taxon>
        <taxon>Agaricomycetidae</taxon>
        <taxon>Boletales</taxon>
        <taxon>Sclerodermatineae</taxon>
        <taxon>Pisolithaceae</taxon>
        <taxon>Pisolithus</taxon>
    </lineage>
</organism>
<evidence type="ECO:0000259" key="10">
    <source>
        <dbReference type="PROSITE" id="PS50157"/>
    </source>
</evidence>
<dbReference type="SUPFAM" id="SSF57667">
    <property type="entry name" value="beta-beta-alpha zinc fingers"/>
    <property type="match status" value="1"/>
</dbReference>
<dbReference type="GO" id="GO:0005654">
    <property type="term" value="C:nucleoplasm"/>
    <property type="evidence" value="ECO:0007669"/>
    <property type="project" value="TreeGrafter"/>
</dbReference>